<dbReference type="InterPro" id="IPR036136">
    <property type="entry name" value="Nit/Sulf_reduc_fer-like_dom_sf"/>
</dbReference>
<reference evidence="9" key="1">
    <citation type="journal article" date="2019" name="Int. J. Syst. Evol. Microbiol.">
        <title>The Global Catalogue of Microorganisms (GCM) 10K type strain sequencing project: providing services to taxonomists for standard genome sequencing and annotation.</title>
        <authorList>
            <consortium name="The Broad Institute Genomics Platform"/>
            <consortium name="The Broad Institute Genome Sequencing Center for Infectious Disease"/>
            <person name="Wu L."/>
            <person name="Ma J."/>
        </authorList>
    </citation>
    <scope>NUCLEOTIDE SEQUENCE [LARGE SCALE GENOMIC DNA]</scope>
    <source>
        <strain evidence="9">CCUG 56401</strain>
    </source>
</reference>
<keyword evidence="5" id="KW-0408">Iron</keyword>
<feature type="domain" description="Nitrite/Sulfite reductase ferredoxin-like" evidence="7">
    <location>
        <begin position="247"/>
        <end position="307"/>
    </location>
</feature>
<keyword evidence="1" id="KW-0004">4Fe-4S</keyword>
<dbReference type="RefSeq" id="WP_263248940.1">
    <property type="nucleotide sequence ID" value="NZ_BAABLT010000004.1"/>
</dbReference>
<dbReference type="InterPro" id="IPR051329">
    <property type="entry name" value="NIR_SIR_4Fe-4S"/>
</dbReference>
<accession>A0ABW3FWR6</accession>
<name>A0ABW3FWR6_9PSEU</name>
<evidence type="ECO:0000256" key="4">
    <source>
        <dbReference type="ARBA" id="ARBA00023002"/>
    </source>
</evidence>
<dbReference type="Pfam" id="PF03460">
    <property type="entry name" value="NIR_SIR_ferr"/>
    <property type="match status" value="2"/>
</dbReference>
<evidence type="ECO:0000256" key="3">
    <source>
        <dbReference type="ARBA" id="ARBA00022723"/>
    </source>
</evidence>
<evidence type="ECO:0000256" key="6">
    <source>
        <dbReference type="ARBA" id="ARBA00023014"/>
    </source>
</evidence>
<evidence type="ECO:0000256" key="2">
    <source>
        <dbReference type="ARBA" id="ARBA00022617"/>
    </source>
</evidence>
<dbReference type="InterPro" id="IPR005117">
    <property type="entry name" value="NiRdtase/SiRdtase_haem-b_fer"/>
</dbReference>
<keyword evidence="6" id="KW-0411">Iron-sulfur</keyword>
<dbReference type="InterPro" id="IPR045854">
    <property type="entry name" value="NO2/SO3_Rdtase_4Fe4S_sf"/>
</dbReference>
<proteinExistence type="predicted"/>
<evidence type="ECO:0000259" key="7">
    <source>
        <dbReference type="Pfam" id="PF03460"/>
    </source>
</evidence>
<dbReference type="Proteomes" id="UP001597018">
    <property type="component" value="Unassembled WGS sequence"/>
</dbReference>
<protein>
    <submittedName>
        <fullName evidence="8">Precorrin-3B synthase</fullName>
    </submittedName>
</protein>
<keyword evidence="3" id="KW-0479">Metal-binding</keyword>
<dbReference type="Gene3D" id="3.30.413.10">
    <property type="entry name" value="Sulfite Reductase Hemoprotein, domain 1"/>
    <property type="match status" value="2"/>
</dbReference>
<evidence type="ECO:0000256" key="5">
    <source>
        <dbReference type="ARBA" id="ARBA00023004"/>
    </source>
</evidence>
<evidence type="ECO:0000313" key="9">
    <source>
        <dbReference type="Proteomes" id="UP001597018"/>
    </source>
</evidence>
<dbReference type="Gene3D" id="3.90.480.10">
    <property type="entry name" value="Sulfite Reductase Hemoprotein,Domain 2"/>
    <property type="match status" value="1"/>
</dbReference>
<keyword evidence="2" id="KW-0349">Heme</keyword>
<dbReference type="PANTHER" id="PTHR32439">
    <property type="entry name" value="FERREDOXIN--NITRITE REDUCTASE, CHLOROPLASTIC"/>
    <property type="match status" value="1"/>
</dbReference>
<comment type="caution">
    <text evidence="8">The sequence shown here is derived from an EMBL/GenBank/DDBJ whole genome shotgun (WGS) entry which is preliminary data.</text>
</comment>
<organism evidence="8 9">
    <name type="scientific">Saccharopolyspora rosea</name>
    <dbReference type="NCBI Taxonomy" id="524884"/>
    <lineage>
        <taxon>Bacteria</taxon>
        <taxon>Bacillati</taxon>
        <taxon>Actinomycetota</taxon>
        <taxon>Actinomycetes</taxon>
        <taxon>Pseudonocardiales</taxon>
        <taxon>Pseudonocardiaceae</taxon>
        <taxon>Saccharopolyspora</taxon>
    </lineage>
</organism>
<keyword evidence="9" id="KW-1185">Reference proteome</keyword>
<evidence type="ECO:0000313" key="8">
    <source>
        <dbReference type="EMBL" id="MFD0922282.1"/>
    </source>
</evidence>
<gene>
    <name evidence="8" type="ORF">ACFQ16_21260</name>
</gene>
<sequence length="407" mass="41558">MSQSASRTQPDACPGALRVHEAADGGLARVRVPGGALMPRQVRALAAVASLGDGGLELTSRANLQVRGLPPDAGRQLAERLAAAGLLPSVAHERVRNIIASPYDDGRAQLDARALAAELDAALCADPRLADLPGRFLFAVDDGRADVVPLNPDVGLFALGDRVALVLAGEDSGVRLAPGGAVPGAIAAAEAFLAERTSQWRIAELADGPRRVADRVAAALGVDRVDPVPVPATPPGTHAQVGVVFRRDGRTAVAAGAPLGRLSPEQVDIITAASDAAGGARLTPWRTVVLPGLPDEAAGRWVSDLAAHGLLVDPSADGVGVTSCTGRPGCAKALADVRADATRTMSRAVGLPVHWAGCRRRCGRPQGRVVEVLATEAGYEVGLGETTTSAADVDQVAAALDAARRAV</sequence>
<dbReference type="SUPFAM" id="SSF56014">
    <property type="entry name" value="Nitrite and sulphite reductase 4Fe-4S domain-like"/>
    <property type="match status" value="1"/>
</dbReference>
<dbReference type="SUPFAM" id="SSF55124">
    <property type="entry name" value="Nitrite/Sulfite reductase N-terminal domain-like"/>
    <property type="match status" value="2"/>
</dbReference>
<dbReference type="EMBL" id="JBHTIW010000019">
    <property type="protein sequence ID" value="MFD0922282.1"/>
    <property type="molecule type" value="Genomic_DNA"/>
</dbReference>
<feature type="domain" description="Nitrite/Sulfite reductase ferredoxin-like" evidence="7">
    <location>
        <begin position="24"/>
        <end position="83"/>
    </location>
</feature>
<evidence type="ECO:0000256" key="1">
    <source>
        <dbReference type="ARBA" id="ARBA00022485"/>
    </source>
</evidence>
<keyword evidence="4" id="KW-0560">Oxidoreductase</keyword>
<dbReference type="PANTHER" id="PTHR32439:SF9">
    <property type="entry name" value="BLR3264 PROTEIN"/>
    <property type="match status" value="1"/>
</dbReference>